<keyword evidence="16" id="KW-0391">Immunity</keyword>
<keyword evidence="8" id="KW-0597">Phosphoprotein</keyword>
<evidence type="ECO:0000256" key="2">
    <source>
        <dbReference type="ARBA" id="ARBA00004324"/>
    </source>
</evidence>
<dbReference type="GO" id="GO:0006397">
    <property type="term" value="P:mRNA processing"/>
    <property type="evidence" value="ECO:0007669"/>
    <property type="project" value="UniProtKB-KW"/>
</dbReference>
<dbReference type="CDD" id="cd06488">
    <property type="entry name" value="p23_melusin_like"/>
    <property type="match status" value="1"/>
</dbReference>
<keyword evidence="20 32" id="KW-0175">Coiled coil</keyword>
<evidence type="ECO:0000256" key="3">
    <source>
        <dbReference type="ARBA" id="ARBA00004604"/>
    </source>
</evidence>
<dbReference type="GO" id="GO:0003723">
    <property type="term" value="F:RNA binding"/>
    <property type="evidence" value="ECO:0007669"/>
    <property type="project" value="UniProtKB-UniRule"/>
</dbReference>
<feature type="compositionally biased region" description="Acidic residues" evidence="33">
    <location>
        <begin position="655"/>
        <end position="686"/>
    </location>
</feature>
<proteinExistence type="predicted"/>
<evidence type="ECO:0000256" key="25">
    <source>
        <dbReference type="ARBA" id="ARBA00023172"/>
    </source>
</evidence>
<dbReference type="SUPFAM" id="SSF54928">
    <property type="entry name" value="RNA-binding domain, RBD"/>
    <property type="match status" value="1"/>
</dbReference>
<evidence type="ECO:0000256" key="33">
    <source>
        <dbReference type="SAM" id="MobiDB-lite"/>
    </source>
</evidence>
<dbReference type="Gene3D" id="3.30.70.330">
    <property type="match status" value="2"/>
</dbReference>
<dbReference type="CDD" id="cd12591">
    <property type="entry name" value="RRM2_p54nrb"/>
    <property type="match status" value="1"/>
</dbReference>
<dbReference type="CDD" id="cd12946">
    <property type="entry name" value="NOPS_p54nrb_PSF_PSPC1"/>
    <property type="match status" value="1"/>
</dbReference>
<feature type="region of interest" description="Disordered" evidence="33">
    <location>
        <begin position="653"/>
        <end position="686"/>
    </location>
</feature>
<dbReference type="GO" id="GO:0046872">
    <property type="term" value="F:metal ion binding"/>
    <property type="evidence" value="ECO:0007669"/>
    <property type="project" value="UniProtKB-KW"/>
</dbReference>
<evidence type="ECO:0000256" key="8">
    <source>
        <dbReference type="ARBA" id="ARBA00022553"/>
    </source>
</evidence>
<dbReference type="FunFam" id="3.30.70.330:FF:000226">
    <property type="entry name" value="Non-POU domain-containing octamer-binding protein"/>
    <property type="match status" value="1"/>
</dbReference>
<keyword evidence="18" id="KW-0007">Acetylation</keyword>
<keyword evidence="7" id="KW-1017">Isopeptide bond</keyword>
<keyword evidence="22" id="KW-0238">DNA-binding</keyword>
<keyword evidence="17 31" id="KW-0694">RNA-binding</keyword>
<gene>
    <name evidence="38" type="ORF">H671_xg20122</name>
</gene>
<evidence type="ECO:0000256" key="6">
    <source>
        <dbReference type="ARBA" id="ARBA00022491"/>
    </source>
</evidence>
<dbReference type="InterPro" id="IPR012975">
    <property type="entry name" value="NOPS"/>
</dbReference>
<feature type="signal peptide" evidence="34">
    <location>
        <begin position="1"/>
        <end position="18"/>
    </location>
</feature>
<evidence type="ECO:0000256" key="11">
    <source>
        <dbReference type="ARBA" id="ARBA00022723"/>
    </source>
</evidence>
<dbReference type="InterPro" id="IPR034558">
    <property type="entry name" value="p54nrb_RRM2"/>
</dbReference>
<evidence type="ECO:0000256" key="24">
    <source>
        <dbReference type="ARBA" id="ARBA00023163"/>
    </source>
</evidence>
<evidence type="ECO:0000256" key="34">
    <source>
        <dbReference type="SAM" id="SignalP"/>
    </source>
</evidence>
<feature type="domain" description="CHORD" evidence="37">
    <location>
        <begin position="484"/>
        <end position="543"/>
    </location>
</feature>
<keyword evidence="14" id="KW-0862">Zinc</keyword>
<dbReference type="SUPFAM" id="SSF49764">
    <property type="entry name" value="HSP20-like chaperones"/>
    <property type="match status" value="1"/>
</dbReference>
<dbReference type="InterPro" id="IPR000504">
    <property type="entry name" value="RRM_dom"/>
</dbReference>
<dbReference type="GO" id="GO:0006281">
    <property type="term" value="P:DNA repair"/>
    <property type="evidence" value="ECO:0007669"/>
    <property type="project" value="UniProtKB-KW"/>
</dbReference>
<protein>
    <recommendedName>
        <fullName evidence="30">Non-POU domain-containing octamer-binding protein</fullName>
    </recommendedName>
</protein>
<feature type="domain" description="RRM" evidence="35">
    <location>
        <begin position="58"/>
        <end position="130"/>
    </location>
</feature>
<evidence type="ECO:0000256" key="26">
    <source>
        <dbReference type="ARBA" id="ARBA00023187"/>
    </source>
</evidence>
<dbReference type="InterPro" id="IPR008978">
    <property type="entry name" value="HSP20-like_chaperone"/>
</dbReference>
<dbReference type="Gene3D" id="4.10.1130.20">
    <property type="match status" value="1"/>
</dbReference>
<evidence type="ECO:0000256" key="30">
    <source>
        <dbReference type="ARBA" id="ARBA00068166"/>
    </source>
</evidence>
<reference evidence="39" key="1">
    <citation type="journal article" date="2013" name="Nat. Biotechnol.">
        <title>Chinese hamster genome sequenced from sorted chromosomes.</title>
        <authorList>
            <person name="Brinkrolf K."/>
            <person name="Rupp O."/>
            <person name="Laux H."/>
            <person name="Kollin F."/>
            <person name="Ernst W."/>
            <person name="Linke B."/>
            <person name="Kofler R."/>
            <person name="Romand S."/>
            <person name="Hesse F."/>
            <person name="Budach W.E."/>
            <person name="Galosy S."/>
            <person name="Muller D."/>
            <person name="Noll T."/>
            <person name="Wienberg J."/>
            <person name="Jostock T."/>
            <person name="Leonard M."/>
            <person name="Grillari J."/>
            <person name="Tauch A."/>
            <person name="Goesmann A."/>
            <person name="Helk B."/>
            <person name="Mott J.E."/>
            <person name="Puhler A."/>
            <person name="Borth N."/>
        </authorList>
    </citation>
    <scope>NUCLEOTIDE SEQUENCE [LARGE SCALE GENOMIC DNA]</scope>
    <source>
        <strain evidence="39">17A/GY</strain>
    </source>
</reference>
<evidence type="ECO:0000256" key="14">
    <source>
        <dbReference type="ARBA" id="ARBA00022833"/>
    </source>
</evidence>
<dbReference type="GO" id="GO:0005694">
    <property type="term" value="C:chromosome"/>
    <property type="evidence" value="ECO:0007669"/>
    <property type="project" value="UniProtKB-SubCell"/>
</dbReference>
<evidence type="ECO:0000259" key="36">
    <source>
        <dbReference type="PROSITE" id="PS51203"/>
    </source>
</evidence>
<keyword evidence="15" id="KW-0832">Ubl conjugation</keyword>
<evidence type="ECO:0000256" key="20">
    <source>
        <dbReference type="ARBA" id="ARBA00023054"/>
    </source>
</evidence>
<keyword evidence="21" id="KW-0090">Biological rhythms</keyword>
<dbReference type="GO" id="GO:0045087">
    <property type="term" value="P:innate immune response"/>
    <property type="evidence" value="ECO:0007669"/>
    <property type="project" value="UniProtKB-KW"/>
</dbReference>
<dbReference type="SMART" id="SM00360">
    <property type="entry name" value="RRM"/>
    <property type="match status" value="2"/>
</dbReference>
<keyword evidence="34" id="KW-0732">Signal</keyword>
<dbReference type="Proteomes" id="UP000030759">
    <property type="component" value="Unassembled WGS sequence"/>
</dbReference>
<keyword evidence="27" id="KW-0234">DNA repair</keyword>
<keyword evidence="13" id="KW-0227">DNA damage</keyword>
<dbReference type="InterPro" id="IPR012677">
    <property type="entry name" value="Nucleotide-bd_a/b_plait_sf"/>
</dbReference>
<dbReference type="PROSITE" id="PS51203">
    <property type="entry name" value="CS"/>
    <property type="match status" value="1"/>
</dbReference>
<dbReference type="Gene3D" id="2.60.40.790">
    <property type="match status" value="1"/>
</dbReference>
<keyword evidence="25" id="KW-0233">DNA recombination</keyword>
<evidence type="ECO:0000256" key="28">
    <source>
        <dbReference type="ARBA" id="ARBA00023242"/>
    </source>
</evidence>
<name>A0A061I0W0_CRIGR</name>
<dbReference type="Pfam" id="PF04969">
    <property type="entry name" value="CS"/>
    <property type="match status" value="1"/>
</dbReference>
<evidence type="ECO:0000256" key="16">
    <source>
        <dbReference type="ARBA" id="ARBA00022859"/>
    </source>
</evidence>
<evidence type="ECO:0000256" key="7">
    <source>
        <dbReference type="ARBA" id="ARBA00022499"/>
    </source>
</evidence>
<dbReference type="InterPro" id="IPR007052">
    <property type="entry name" value="CS_dom"/>
</dbReference>
<accession>A0A061I0W0</accession>
<keyword evidence="23" id="KW-0010">Activator</keyword>
<evidence type="ECO:0000256" key="15">
    <source>
        <dbReference type="ARBA" id="ARBA00022843"/>
    </source>
</evidence>
<evidence type="ECO:0000256" key="12">
    <source>
        <dbReference type="ARBA" id="ARBA00022737"/>
    </source>
</evidence>
<evidence type="ECO:0000259" key="35">
    <source>
        <dbReference type="PROSITE" id="PS50102"/>
    </source>
</evidence>
<evidence type="ECO:0000256" key="1">
    <source>
        <dbReference type="ARBA" id="ARBA00004286"/>
    </source>
</evidence>
<dbReference type="AlphaFoldDB" id="A0A061I0W0"/>
<dbReference type="PANTHER" id="PTHR23189">
    <property type="entry name" value="RNA RECOGNITION MOTIF-CONTAINING"/>
    <property type="match status" value="1"/>
</dbReference>
<dbReference type="EMBL" id="KE683705">
    <property type="protein sequence ID" value="ERE65568.1"/>
    <property type="molecule type" value="Genomic_DNA"/>
</dbReference>
<dbReference type="PROSITE" id="PS50102">
    <property type="entry name" value="RRM"/>
    <property type="match status" value="2"/>
</dbReference>
<feature type="domain" description="CS" evidence="36">
    <location>
        <begin position="550"/>
        <end position="639"/>
    </location>
</feature>
<dbReference type="InterPro" id="IPR007051">
    <property type="entry name" value="CHORD_dom"/>
</dbReference>
<dbReference type="InterPro" id="IPR035979">
    <property type="entry name" value="RBD_domain_sf"/>
</dbReference>
<keyword evidence="19" id="KW-0805">Transcription regulation</keyword>
<dbReference type="CDD" id="cd12588">
    <property type="entry name" value="RRM1_p54nrb"/>
    <property type="match status" value="1"/>
</dbReference>
<dbReference type="GO" id="GO:0006310">
    <property type="term" value="P:DNA recombination"/>
    <property type="evidence" value="ECO:0007669"/>
    <property type="project" value="UniProtKB-KW"/>
</dbReference>
<evidence type="ECO:0000313" key="38">
    <source>
        <dbReference type="EMBL" id="ERE65568.1"/>
    </source>
</evidence>
<dbReference type="PROSITE" id="PS51401">
    <property type="entry name" value="CHORD"/>
    <property type="match status" value="1"/>
</dbReference>
<dbReference type="FunFam" id="4.10.1130.20:FF:000004">
    <property type="entry name" value="integrin beta-1-binding protein 2 isoform X1"/>
    <property type="match status" value="1"/>
</dbReference>
<dbReference type="GO" id="GO:0008380">
    <property type="term" value="P:RNA splicing"/>
    <property type="evidence" value="ECO:0007669"/>
    <property type="project" value="UniProtKB-KW"/>
</dbReference>
<evidence type="ECO:0000313" key="39">
    <source>
        <dbReference type="Proteomes" id="UP000030759"/>
    </source>
</evidence>
<dbReference type="InterPro" id="IPR034552">
    <property type="entry name" value="p54nrb_RRM1"/>
</dbReference>
<feature type="chain" id="PRO_5001600340" description="Non-POU domain-containing octamer-binding protein" evidence="34">
    <location>
        <begin position="19"/>
        <end position="686"/>
    </location>
</feature>
<feature type="domain" description="RRM" evidence="35">
    <location>
        <begin position="132"/>
        <end position="213"/>
    </location>
</feature>
<comment type="subunit">
    <text evidence="29">Monomer and component of the SFPQ-NONO complex, which is probably a heterotetramer of two 52 kDa (NONO) and two 100 kDa (SFPQ) subunits. NONO is a component of spliceosome and U5.4/6 snRNP complexes. Interacts with CPNE4 (via VWFA domain). Forms heterodimers with PSPC1; this involves formation of a coiled coil domain by helices from both proteins. Part of complex consisting of SFPQ, NONO and MATR3. Part of a complex consisting of SFPQ, NONO and NR5A1. Part of a complex consisting of SFPQ, NONO and TOP1. Interacts with SPI1 and SPIB. Interacts with RNF43. Interacts with PER1 and PER2. Part of the HDP-RNP complex composed of at least HEXIM1, PRKDC, XRCC5, XRCC6, paraspeckle proteins (SFPQ, NONO, PSPC1, RBM14, and MATR3) and NEAT1 RNA. Interacts (via second RRM domain) with WASL; the interaction is direct. Component of a multiprotein complex with WASL and SFPQ. Interacts with ERCC6. Interacts (via DNA-binding domain) with TET1.</text>
</comment>
<keyword evidence="4" id="KW-0158">Chromosome</keyword>
<dbReference type="GO" id="GO:0005730">
    <property type="term" value="C:nucleolus"/>
    <property type="evidence" value="ECO:0007669"/>
    <property type="project" value="UniProtKB-SubCell"/>
</dbReference>
<evidence type="ECO:0000256" key="22">
    <source>
        <dbReference type="ARBA" id="ARBA00023125"/>
    </source>
</evidence>
<keyword evidence="5" id="KW-0488">Methylation</keyword>
<evidence type="ECO:0000256" key="10">
    <source>
        <dbReference type="ARBA" id="ARBA00022664"/>
    </source>
</evidence>
<comment type="subcellular location">
    <subcellularLocation>
        <location evidence="1">Chromosome</location>
    </subcellularLocation>
    <subcellularLocation>
        <location evidence="2">Nucleus speckle</location>
    </subcellularLocation>
    <subcellularLocation>
        <location evidence="3">Nucleus</location>
        <location evidence="3">Nucleolus</location>
    </subcellularLocation>
</comment>
<keyword evidence="9" id="KW-0399">Innate immunity</keyword>
<keyword evidence="6" id="KW-0678">Repressor</keyword>
<evidence type="ECO:0000256" key="4">
    <source>
        <dbReference type="ARBA" id="ARBA00022454"/>
    </source>
</evidence>
<dbReference type="Pfam" id="PF00076">
    <property type="entry name" value="RRM_1"/>
    <property type="match status" value="2"/>
</dbReference>
<keyword evidence="10" id="KW-0507">mRNA processing</keyword>
<evidence type="ECO:0000256" key="27">
    <source>
        <dbReference type="ARBA" id="ARBA00023204"/>
    </source>
</evidence>
<evidence type="ECO:0000256" key="17">
    <source>
        <dbReference type="ARBA" id="ARBA00022884"/>
    </source>
</evidence>
<keyword evidence="12" id="KW-0677">Repeat</keyword>
<dbReference type="FunFam" id="2.60.40.790:FF:000027">
    <property type="entry name" value="integrin beta-1-binding protein 2 isoform X1"/>
    <property type="match status" value="1"/>
</dbReference>
<dbReference type="Pfam" id="PF04968">
    <property type="entry name" value="CHORD"/>
    <property type="match status" value="1"/>
</dbReference>
<evidence type="ECO:0000256" key="5">
    <source>
        <dbReference type="ARBA" id="ARBA00022481"/>
    </source>
</evidence>
<dbReference type="GO" id="GO:0048511">
    <property type="term" value="P:rhythmic process"/>
    <property type="evidence" value="ECO:0007669"/>
    <property type="project" value="UniProtKB-KW"/>
</dbReference>
<evidence type="ECO:0000256" key="19">
    <source>
        <dbReference type="ARBA" id="ARBA00023015"/>
    </source>
</evidence>
<evidence type="ECO:0000256" key="18">
    <source>
        <dbReference type="ARBA" id="ARBA00022990"/>
    </source>
</evidence>
<keyword evidence="11" id="KW-0479">Metal-binding</keyword>
<evidence type="ECO:0000256" key="21">
    <source>
        <dbReference type="ARBA" id="ARBA00023108"/>
    </source>
</evidence>
<dbReference type="FunFam" id="3.30.70.330:FF:000043">
    <property type="entry name" value="paraspeckle component 1 isoform X1"/>
    <property type="match status" value="1"/>
</dbReference>
<evidence type="ECO:0000256" key="9">
    <source>
        <dbReference type="ARBA" id="ARBA00022588"/>
    </source>
</evidence>
<evidence type="ECO:0000256" key="13">
    <source>
        <dbReference type="ARBA" id="ARBA00022763"/>
    </source>
</evidence>
<dbReference type="Pfam" id="PF08075">
    <property type="entry name" value="NOPS"/>
    <property type="match status" value="1"/>
</dbReference>
<feature type="coiled-coil region" evidence="32">
    <location>
        <begin position="259"/>
        <end position="352"/>
    </location>
</feature>
<dbReference type="GO" id="GO:0003677">
    <property type="term" value="F:DNA binding"/>
    <property type="evidence" value="ECO:0007669"/>
    <property type="project" value="UniProtKB-KW"/>
</dbReference>
<evidence type="ECO:0000256" key="23">
    <source>
        <dbReference type="ARBA" id="ARBA00023159"/>
    </source>
</evidence>
<dbReference type="GO" id="GO:0016607">
    <property type="term" value="C:nuclear speck"/>
    <property type="evidence" value="ECO:0007669"/>
    <property type="project" value="UniProtKB-SubCell"/>
</dbReference>
<evidence type="ECO:0000259" key="37">
    <source>
        <dbReference type="PROSITE" id="PS51401"/>
    </source>
</evidence>
<dbReference type="Gene3D" id="6.10.250.1170">
    <property type="match status" value="1"/>
</dbReference>
<evidence type="ECO:0000256" key="31">
    <source>
        <dbReference type="PROSITE-ProRule" id="PRU00176"/>
    </source>
</evidence>
<sequence length="686" mass="77863">MSVINVVLFIYYVHSVLPACMSAGQKRAPDFITDGYEGLTIDLKNFRKPGEKTFTQRSRLFVGNLPPDITEEEMRKLFEKYGKAGEVFIHKDKGFGFIRLETRTLAEIAKVELDNMPLRGKQLRVRFACHSASLTVRNLPQYVSNELLEEAFSVFGQVERAVVIVDDRGRPSGKGIVEFSGKPAARKALDRCSEGSFLLTTFPRPVTVEPMDQLDDEEGLPEKLVIKNQQFHKEREQPPRFAQPGSFEYEYAMRWKALIEMEKQQQDQVDRNIKEAREKLEMEMEAARHEHQVMLMRQDLMRRQEELRRMEELHNQEVQKRKQLELRQEEERRRREEEMRRQQEEMMRRQQEGFKGTFPDAVYLPCAYDMPGQREQEIRMGQMAMGGAMGINNRGAMPPAPVPTGTPAPPGPATMMPDGTLGLIPVTITLVSQSSMMHLRSEMPPKLLPLIISQALGVALEQKELDQEPGAGLDSSLIWTGSSCQNPGCDAVYQGPESDAAPCTYHPGAPRFHEGMKSWSCCGIQTLDFGAFLTQPGCRVGRHDWAKHLPASCRHDWHQTDSLVVLTVYGQIPLPAFNWVKASQTELQVHVVFDGNRVFQAQMKLWGVINVEQSSVSLMPSRVEISLVKADPGSWAQLEHPDSLAEKARAGVLLEMDEEESEGSDDDLSWTEEEEEEEEEEEAMGE</sequence>
<keyword evidence="26" id="KW-0508">mRNA splicing</keyword>
<evidence type="ECO:0000256" key="29">
    <source>
        <dbReference type="ARBA" id="ARBA00063155"/>
    </source>
</evidence>
<keyword evidence="28" id="KW-0539">Nucleus</keyword>
<keyword evidence="24" id="KW-0804">Transcription</keyword>
<organism evidence="38 39">
    <name type="scientific">Cricetulus griseus</name>
    <name type="common">Chinese hamster</name>
    <name type="synonym">Cricetulus barabensis griseus</name>
    <dbReference type="NCBI Taxonomy" id="10029"/>
    <lineage>
        <taxon>Eukaryota</taxon>
        <taxon>Metazoa</taxon>
        <taxon>Chordata</taxon>
        <taxon>Craniata</taxon>
        <taxon>Vertebrata</taxon>
        <taxon>Euteleostomi</taxon>
        <taxon>Mammalia</taxon>
        <taxon>Eutheria</taxon>
        <taxon>Euarchontoglires</taxon>
        <taxon>Glires</taxon>
        <taxon>Rodentia</taxon>
        <taxon>Myomorpha</taxon>
        <taxon>Muroidea</taxon>
        <taxon>Cricetidae</taxon>
        <taxon>Cricetinae</taxon>
        <taxon>Cricetulus</taxon>
    </lineage>
</organism>
<evidence type="ECO:0000256" key="32">
    <source>
        <dbReference type="SAM" id="Coils"/>
    </source>
</evidence>